<reference evidence="1 2" key="1">
    <citation type="submission" date="2013-11" db="EMBL/GenBank/DDBJ databases">
        <title>Genome sequencing of Stegodyphus mimosarum.</title>
        <authorList>
            <person name="Bechsgaard J."/>
        </authorList>
    </citation>
    <scope>NUCLEOTIDE SEQUENCE [LARGE SCALE GENOMIC DNA]</scope>
</reference>
<sequence>MRNSLHHLFRFWGFRITWRGIEPVMGVFGLASVDSQTKFSRTKKICF</sequence>
<name>A0A087U239_STEMI</name>
<keyword evidence="2" id="KW-1185">Reference proteome</keyword>
<accession>A0A087U239</accession>
<dbReference type="Proteomes" id="UP000054359">
    <property type="component" value="Unassembled WGS sequence"/>
</dbReference>
<protein>
    <submittedName>
        <fullName evidence="1">Uncharacterized protein</fullName>
    </submittedName>
</protein>
<gene>
    <name evidence="1" type="ORF">X975_25292</name>
</gene>
<evidence type="ECO:0000313" key="2">
    <source>
        <dbReference type="Proteomes" id="UP000054359"/>
    </source>
</evidence>
<evidence type="ECO:0000313" key="1">
    <source>
        <dbReference type="EMBL" id="KFM71428.1"/>
    </source>
</evidence>
<proteinExistence type="predicted"/>
<organism evidence="1 2">
    <name type="scientific">Stegodyphus mimosarum</name>
    <name type="common">African social velvet spider</name>
    <dbReference type="NCBI Taxonomy" id="407821"/>
    <lineage>
        <taxon>Eukaryota</taxon>
        <taxon>Metazoa</taxon>
        <taxon>Ecdysozoa</taxon>
        <taxon>Arthropoda</taxon>
        <taxon>Chelicerata</taxon>
        <taxon>Arachnida</taxon>
        <taxon>Araneae</taxon>
        <taxon>Araneomorphae</taxon>
        <taxon>Entelegynae</taxon>
        <taxon>Eresoidea</taxon>
        <taxon>Eresidae</taxon>
        <taxon>Stegodyphus</taxon>
    </lineage>
</organism>
<feature type="non-terminal residue" evidence="1">
    <location>
        <position position="47"/>
    </location>
</feature>
<dbReference type="EMBL" id="KK117791">
    <property type="protein sequence ID" value="KFM71428.1"/>
    <property type="molecule type" value="Genomic_DNA"/>
</dbReference>
<dbReference type="AlphaFoldDB" id="A0A087U239"/>